<keyword evidence="2" id="KW-0808">Transferase</keyword>
<keyword evidence="3 6" id="KW-0547">Nucleotide-binding</keyword>
<dbReference type="PANTHER" id="PTHR47983">
    <property type="entry name" value="PTO-INTERACTING PROTEIN 1-LIKE"/>
    <property type="match status" value="1"/>
</dbReference>
<evidence type="ECO:0000256" key="4">
    <source>
        <dbReference type="ARBA" id="ARBA00022777"/>
    </source>
</evidence>
<organism evidence="8 9">
    <name type="scientific">Ambrosia artemisiifolia</name>
    <name type="common">Common ragweed</name>
    <dbReference type="NCBI Taxonomy" id="4212"/>
    <lineage>
        <taxon>Eukaryota</taxon>
        <taxon>Viridiplantae</taxon>
        <taxon>Streptophyta</taxon>
        <taxon>Embryophyta</taxon>
        <taxon>Tracheophyta</taxon>
        <taxon>Spermatophyta</taxon>
        <taxon>Magnoliopsida</taxon>
        <taxon>eudicotyledons</taxon>
        <taxon>Gunneridae</taxon>
        <taxon>Pentapetalae</taxon>
        <taxon>asterids</taxon>
        <taxon>campanulids</taxon>
        <taxon>Asterales</taxon>
        <taxon>Asteraceae</taxon>
        <taxon>Asteroideae</taxon>
        <taxon>Heliantheae alliance</taxon>
        <taxon>Heliantheae</taxon>
        <taxon>Ambrosia</taxon>
    </lineage>
</organism>
<dbReference type="EMBL" id="JAMZMK010003787">
    <property type="protein sequence ID" value="KAI7754394.1"/>
    <property type="molecule type" value="Genomic_DNA"/>
</dbReference>
<dbReference type="Gene3D" id="3.30.200.20">
    <property type="entry name" value="Phosphorylase Kinase, domain 1"/>
    <property type="match status" value="1"/>
</dbReference>
<feature type="domain" description="Protein kinase" evidence="7">
    <location>
        <begin position="69"/>
        <end position="244"/>
    </location>
</feature>
<dbReference type="InterPro" id="IPR011009">
    <property type="entry name" value="Kinase-like_dom_sf"/>
</dbReference>
<dbReference type="PROSITE" id="PS00107">
    <property type="entry name" value="PROTEIN_KINASE_ATP"/>
    <property type="match status" value="1"/>
</dbReference>
<proteinExistence type="predicted"/>
<dbReference type="GO" id="GO:0005524">
    <property type="term" value="F:ATP binding"/>
    <property type="evidence" value="ECO:0007669"/>
    <property type="project" value="UniProtKB-UniRule"/>
</dbReference>
<keyword evidence="4" id="KW-0418">Kinase</keyword>
<dbReference type="GO" id="GO:0004672">
    <property type="term" value="F:protein kinase activity"/>
    <property type="evidence" value="ECO:0007669"/>
    <property type="project" value="InterPro"/>
</dbReference>
<dbReference type="Proteomes" id="UP001206925">
    <property type="component" value="Unassembled WGS sequence"/>
</dbReference>
<protein>
    <recommendedName>
        <fullName evidence="7">Protein kinase domain-containing protein</fullName>
    </recommendedName>
</protein>
<sequence>SRKVIMSCFSCFGEYDTHKSYDNGPFVTNNAEGYHATEAAPKDTPVVAIQPIVVPSLEVDELKEITENFGTNSLIGEGSYGKVYHGVLRSGQAAAIKKLDSSKQPDQEFLAKVSMVSGLKHDNVVGLLGYCIDGGVRVLAYEYASNGSLHDILRGKKDVKGAQPGLEYLHEKAQPHTIHHDIKSSIVLLFDDDIAKIVDFDLSNQALDMAARLHSTRFLAKTIYQARKLFDRYAMTGQLSSKSD</sequence>
<dbReference type="PANTHER" id="PTHR47983:SF3">
    <property type="entry name" value="OS05G0135800 PROTEIN"/>
    <property type="match status" value="1"/>
</dbReference>
<dbReference type="InterPro" id="IPR017441">
    <property type="entry name" value="Protein_kinase_ATP_BS"/>
</dbReference>
<evidence type="ECO:0000256" key="3">
    <source>
        <dbReference type="ARBA" id="ARBA00022741"/>
    </source>
</evidence>
<reference evidence="8" key="1">
    <citation type="submission" date="2022-06" db="EMBL/GenBank/DDBJ databases">
        <title>Uncovering the hologenomic basis of an extraordinary plant invasion.</title>
        <authorList>
            <person name="Bieker V.C."/>
            <person name="Martin M.D."/>
            <person name="Gilbert T."/>
            <person name="Hodgins K."/>
            <person name="Battlay P."/>
            <person name="Petersen B."/>
            <person name="Wilson J."/>
        </authorList>
    </citation>
    <scope>NUCLEOTIDE SEQUENCE</scope>
    <source>
        <strain evidence="8">AA19_3_7</strain>
        <tissue evidence="8">Leaf</tissue>
    </source>
</reference>
<dbReference type="InterPro" id="IPR000719">
    <property type="entry name" value="Prot_kinase_dom"/>
</dbReference>
<evidence type="ECO:0000256" key="6">
    <source>
        <dbReference type="PROSITE-ProRule" id="PRU10141"/>
    </source>
</evidence>
<evidence type="ECO:0000313" key="9">
    <source>
        <dbReference type="Proteomes" id="UP001206925"/>
    </source>
</evidence>
<evidence type="ECO:0000259" key="7">
    <source>
        <dbReference type="PROSITE" id="PS50011"/>
    </source>
</evidence>
<dbReference type="Gene3D" id="1.10.510.10">
    <property type="entry name" value="Transferase(Phosphotransferase) domain 1"/>
    <property type="match status" value="1"/>
</dbReference>
<dbReference type="InterPro" id="IPR052101">
    <property type="entry name" value="Plant_StressResp_Kinase"/>
</dbReference>
<dbReference type="PROSITE" id="PS50011">
    <property type="entry name" value="PROTEIN_KINASE_DOM"/>
    <property type="match status" value="1"/>
</dbReference>
<evidence type="ECO:0000256" key="1">
    <source>
        <dbReference type="ARBA" id="ARBA00022553"/>
    </source>
</evidence>
<keyword evidence="5 6" id="KW-0067">ATP-binding</keyword>
<dbReference type="AlphaFoldDB" id="A0AAD5D6S6"/>
<comment type="caution">
    <text evidence="8">The sequence shown here is derived from an EMBL/GenBank/DDBJ whole genome shotgun (WGS) entry which is preliminary data.</text>
</comment>
<gene>
    <name evidence="8" type="ORF">M8C21_012561</name>
</gene>
<feature type="binding site" evidence="6">
    <location>
        <position position="98"/>
    </location>
    <ligand>
        <name>ATP</name>
        <dbReference type="ChEBI" id="CHEBI:30616"/>
    </ligand>
</feature>
<dbReference type="InterPro" id="IPR001245">
    <property type="entry name" value="Ser-Thr/Tyr_kinase_cat_dom"/>
</dbReference>
<dbReference type="SUPFAM" id="SSF56112">
    <property type="entry name" value="Protein kinase-like (PK-like)"/>
    <property type="match status" value="1"/>
</dbReference>
<evidence type="ECO:0000256" key="2">
    <source>
        <dbReference type="ARBA" id="ARBA00022679"/>
    </source>
</evidence>
<feature type="non-terminal residue" evidence="8">
    <location>
        <position position="244"/>
    </location>
</feature>
<keyword evidence="1" id="KW-0597">Phosphoprotein</keyword>
<dbReference type="Pfam" id="PF07714">
    <property type="entry name" value="PK_Tyr_Ser-Thr"/>
    <property type="match status" value="1"/>
</dbReference>
<evidence type="ECO:0000256" key="5">
    <source>
        <dbReference type="ARBA" id="ARBA00022840"/>
    </source>
</evidence>
<evidence type="ECO:0000313" key="8">
    <source>
        <dbReference type="EMBL" id="KAI7754394.1"/>
    </source>
</evidence>
<feature type="non-terminal residue" evidence="8">
    <location>
        <position position="1"/>
    </location>
</feature>
<accession>A0AAD5D6S6</accession>
<name>A0AAD5D6S6_AMBAR</name>
<keyword evidence="9" id="KW-1185">Reference proteome</keyword>